<proteinExistence type="predicted"/>
<dbReference type="EMBL" id="BK016044">
    <property type="protein sequence ID" value="DAF91059.1"/>
    <property type="molecule type" value="Genomic_DNA"/>
</dbReference>
<protein>
    <submittedName>
        <fullName evidence="2">Uncharacterized protein</fullName>
    </submittedName>
</protein>
<evidence type="ECO:0000256" key="1">
    <source>
        <dbReference type="SAM" id="Coils"/>
    </source>
</evidence>
<evidence type="ECO:0000313" key="2">
    <source>
        <dbReference type="EMBL" id="DAF91059.1"/>
    </source>
</evidence>
<sequence length="112" mass="12977">MGGVEGAKWGLRAWVNRKTDARKEDAAADALEIDNEKNQVTWLEDRIAQRDTKIDALYVELREAQNEKLQLIYDKHALELELKEATYNKCDVYDCQKRIPPRGSALNKEEKE</sequence>
<reference evidence="2" key="1">
    <citation type="journal article" date="2021" name="Proc. Natl. Acad. Sci. U.S.A.">
        <title>A Catalog of Tens of Thousands of Viruses from Human Metagenomes Reveals Hidden Associations with Chronic Diseases.</title>
        <authorList>
            <person name="Tisza M.J."/>
            <person name="Buck C.B."/>
        </authorList>
    </citation>
    <scope>NUCLEOTIDE SEQUENCE</scope>
    <source>
        <strain evidence="2">Ct7aK2</strain>
    </source>
</reference>
<feature type="coiled-coil region" evidence="1">
    <location>
        <begin position="47"/>
        <end position="81"/>
    </location>
</feature>
<name>A0A8S5U9C1_9CAUD</name>
<accession>A0A8S5U9C1</accession>
<organism evidence="2">
    <name type="scientific">Siphoviridae sp. ct7aK2</name>
    <dbReference type="NCBI Taxonomy" id="2825351"/>
    <lineage>
        <taxon>Viruses</taxon>
        <taxon>Duplodnaviria</taxon>
        <taxon>Heunggongvirae</taxon>
        <taxon>Uroviricota</taxon>
        <taxon>Caudoviricetes</taxon>
    </lineage>
</organism>
<keyword evidence="1" id="KW-0175">Coiled coil</keyword>